<dbReference type="PANTHER" id="PTHR12598">
    <property type="entry name" value="COPPER HOMEOSTASIS PROTEIN CUTC"/>
    <property type="match status" value="1"/>
</dbReference>
<keyword evidence="4" id="KW-1185">Reference proteome</keyword>
<dbReference type="Pfam" id="PF03932">
    <property type="entry name" value="CutC"/>
    <property type="match status" value="1"/>
</dbReference>
<evidence type="ECO:0000313" key="4">
    <source>
        <dbReference type="Proteomes" id="UP001597104"/>
    </source>
</evidence>
<comment type="similarity">
    <text evidence="1 2">Belongs to the CutC family.</text>
</comment>
<comment type="caution">
    <text evidence="3">The sequence shown here is derived from an EMBL/GenBank/DDBJ whole genome shotgun (WGS) entry which is preliminary data.</text>
</comment>
<gene>
    <name evidence="2" type="primary">cutC</name>
    <name evidence="3" type="ORF">ACFQZ7_02750</name>
</gene>
<keyword evidence="2" id="KW-0963">Cytoplasm</keyword>
<dbReference type="PANTHER" id="PTHR12598:SF0">
    <property type="entry name" value="COPPER HOMEOSTASIS PROTEIN CUTC HOMOLOG"/>
    <property type="match status" value="1"/>
</dbReference>
<dbReference type="InterPro" id="IPR005627">
    <property type="entry name" value="CutC-like"/>
</dbReference>
<organism evidence="3 4">
    <name type="scientific">Loigolactobacillus binensis</name>
    <dbReference type="NCBI Taxonomy" id="2559922"/>
    <lineage>
        <taxon>Bacteria</taxon>
        <taxon>Bacillati</taxon>
        <taxon>Bacillota</taxon>
        <taxon>Bacilli</taxon>
        <taxon>Lactobacillales</taxon>
        <taxon>Lactobacillaceae</taxon>
        <taxon>Loigolactobacillus</taxon>
    </lineage>
</organism>
<sequence>MLIKEVCLENFTHLPQAIRQGANRIELCDNLAVGGTTVSHGVMTEVLRYAHEKDVPVNVMIRPRGGSFVYNDLELRMMENDLFTAQQLGADGVVFGCLTAANQIDEEAMEMLLGAAAGMTVTFHMAFDEISATDQATAITWLAEHQVSRILTHGGPLSAPLDLNHLKQTIAAAGERLIILPGGGITADNAPTIAAQLAVNEIHGTRVVGHLD</sequence>
<proteinExistence type="inferred from homology"/>
<comment type="caution">
    <text evidence="2">Once thought to be involved in copper homeostasis, experiments in E.coli have shown this is not the case.</text>
</comment>
<dbReference type="InterPro" id="IPR036822">
    <property type="entry name" value="CutC-like_dom_sf"/>
</dbReference>
<protein>
    <recommendedName>
        <fullName evidence="2">PF03932 family protein CutC</fullName>
    </recommendedName>
</protein>
<dbReference type="Proteomes" id="UP001597104">
    <property type="component" value="Unassembled WGS sequence"/>
</dbReference>
<evidence type="ECO:0000256" key="1">
    <source>
        <dbReference type="ARBA" id="ARBA00007768"/>
    </source>
</evidence>
<dbReference type="RefSeq" id="WP_137638647.1">
    <property type="nucleotide sequence ID" value="NZ_BJDN01000033.1"/>
</dbReference>
<accession>A0ABW3E904</accession>
<name>A0ABW3E904_9LACO</name>
<dbReference type="Gene3D" id="3.20.20.380">
    <property type="entry name" value="Copper homeostasis (CutC) domain"/>
    <property type="match status" value="1"/>
</dbReference>
<dbReference type="HAMAP" id="MF_00795">
    <property type="entry name" value="CutC"/>
    <property type="match status" value="1"/>
</dbReference>
<dbReference type="SUPFAM" id="SSF110395">
    <property type="entry name" value="CutC-like"/>
    <property type="match status" value="1"/>
</dbReference>
<evidence type="ECO:0000256" key="2">
    <source>
        <dbReference type="HAMAP-Rule" id="MF_00795"/>
    </source>
</evidence>
<reference evidence="4" key="1">
    <citation type="journal article" date="2019" name="Int. J. Syst. Evol. Microbiol.">
        <title>The Global Catalogue of Microorganisms (GCM) 10K type strain sequencing project: providing services to taxonomists for standard genome sequencing and annotation.</title>
        <authorList>
            <consortium name="The Broad Institute Genomics Platform"/>
            <consortium name="The Broad Institute Genome Sequencing Center for Infectious Disease"/>
            <person name="Wu L."/>
            <person name="Ma J."/>
        </authorList>
    </citation>
    <scope>NUCLEOTIDE SEQUENCE [LARGE SCALE GENOMIC DNA]</scope>
    <source>
        <strain evidence="4">CCM 8925</strain>
    </source>
</reference>
<evidence type="ECO:0000313" key="3">
    <source>
        <dbReference type="EMBL" id="MFD0896652.1"/>
    </source>
</evidence>
<dbReference type="EMBL" id="JBHTIO010000014">
    <property type="protein sequence ID" value="MFD0896652.1"/>
    <property type="molecule type" value="Genomic_DNA"/>
</dbReference>
<comment type="subcellular location">
    <subcellularLocation>
        <location evidence="2">Cytoplasm</location>
    </subcellularLocation>
</comment>